<dbReference type="GO" id="GO:0043709">
    <property type="term" value="P:cell adhesion involved in single-species biofilm formation"/>
    <property type="evidence" value="ECO:0007669"/>
    <property type="project" value="TreeGrafter"/>
</dbReference>
<dbReference type="SMART" id="SM00065">
    <property type="entry name" value="GAF"/>
    <property type="match status" value="1"/>
</dbReference>
<dbReference type="PROSITE" id="PS50887">
    <property type="entry name" value="GGDEF"/>
    <property type="match status" value="1"/>
</dbReference>
<feature type="domain" description="PAC" evidence="2">
    <location>
        <begin position="143"/>
        <end position="195"/>
    </location>
</feature>
<dbReference type="SMART" id="SM00267">
    <property type="entry name" value="GGDEF"/>
    <property type="match status" value="1"/>
</dbReference>
<feature type="domain" description="PAC" evidence="2">
    <location>
        <begin position="398"/>
        <end position="450"/>
    </location>
</feature>
<dbReference type="SMART" id="SM00091">
    <property type="entry name" value="PAS"/>
    <property type="match status" value="2"/>
</dbReference>
<dbReference type="Gene3D" id="2.10.70.100">
    <property type="match status" value="1"/>
</dbReference>
<reference evidence="4 5" key="1">
    <citation type="submission" date="2016-11" db="EMBL/GenBank/DDBJ databases">
        <title>Draft Genome Sequences of Nine Cyanobacterial Strains from Diverse Habitats.</title>
        <authorList>
            <person name="Zhu T."/>
            <person name="Hou S."/>
            <person name="Lu X."/>
            <person name="Hess W.R."/>
        </authorList>
    </citation>
    <scope>NUCLEOTIDE SEQUENCE [LARGE SCALE GENOMIC DNA]</scope>
    <source>
        <strain evidence="4 5">IAM M-71</strain>
    </source>
</reference>
<sequence length="793" mass="91292">MELLMLQLPPNTDFELLVNYFPANLLSLVILFILIRRTGQLINTIKEKYPEQMIIQKDQQSELYLSQNQERLQLIMEASNDGMWDWDIENNTLFWSDKLFNLLDLTPGSYQPTIKKFYQLIHPEDYIKVTQEIQQHLQLNQPYKCEMRLKKADGSYGWFLGQGKAVRDANGFPLRMVGSMTDISDRKQIEEKLRQSEQKFRSIFDNVSVGMALVNVDGYVILANEADCKFLGYSQEEINGMHFTEFIHPEDLAIDMDLYDLLLTGKINSYVIDKRCIRKNKTVVWGRLTISLIRDRDGSILNIVVVSEDITVRKQAEEALRESEAKLAAAQRVARIGNWELDIVTKKIVGSAELFRIFGFSDDRKEYDYQELFQICFPEDQERLKQAITNGIYQGQSFEIDFKAVRKDGLVTYNQARGEAVFNSQGQVIRLFGTVQDITERKQLEELLQSQVQKEEALNRVIQIIRNSLDLSTIFSTAAIDIGELLEVEQVVITQFLPDQQVWIPVAEYRHNSKINTLLKQKIPDRDNPIASQLKNLKIVQLNNASLCEDEINQNLAQSFPGAWLLIPLHFNSVTWGSLTLLKPQQYSWQETEIEIAKEIADQLAMAIYQSELYHQVQTANEELKKLAIIDGLTQIANRRRFDEYLNLEWLRLRRERAKLSLILFDIDYFKLYNDTYGHLAGDDCLRQVAIAISDVSRRPADLFARYGGEEFAMILPYTDLSGATHLAEVIRLAIHCLKIPHHQSLVSNYITVSLGVACMIPSMELSPQDLINAADRALYTAKQEGRDRVSFA</sequence>
<dbReference type="Gene3D" id="3.30.70.270">
    <property type="match status" value="1"/>
</dbReference>
<dbReference type="InterPro" id="IPR003018">
    <property type="entry name" value="GAF"/>
</dbReference>
<dbReference type="InterPro" id="IPR000014">
    <property type="entry name" value="PAS"/>
</dbReference>
<evidence type="ECO:0000259" key="2">
    <source>
        <dbReference type="PROSITE" id="PS50113"/>
    </source>
</evidence>
<accession>A0A1U7I7Y6</accession>
<dbReference type="EMBL" id="MRCE01000039">
    <property type="protein sequence ID" value="OKH32464.1"/>
    <property type="molecule type" value="Genomic_DNA"/>
</dbReference>
<gene>
    <name evidence="4" type="ORF">NIES2119_26155</name>
</gene>
<dbReference type="PROSITE" id="PS50113">
    <property type="entry name" value="PAC"/>
    <property type="match status" value="3"/>
</dbReference>
<dbReference type="PANTHER" id="PTHR45138:SF9">
    <property type="entry name" value="DIGUANYLATE CYCLASE DGCM-RELATED"/>
    <property type="match status" value="1"/>
</dbReference>
<proteinExistence type="predicted"/>
<dbReference type="InterPro" id="IPR000160">
    <property type="entry name" value="GGDEF_dom"/>
</dbReference>
<dbReference type="GO" id="GO:1902201">
    <property type="term" value="P:negative regulation of bacterial-type flagellum-dependent cell motility"/>
    <property type="evidence" value="ECO:0007669"/>
    <property type="project" value="TreeGrafter"/>
</dbReference>
<feature type="domain" description="GGDEF" evidence="3">
    <location>
        <begin position="658"/>
        <end position="793"/>
    </location>
</feature>
<dbReference type="PROSITE" id="PS50112">
    <property type="entry name" value="PAS"/>
    <property type="match status" value="2"/>
</dbReference>
<dbReference type="Pfam" id="PF08447">
    <property type="entry name" value="PAS_3"/>
    <property type="match status" value="2"/>
</dbReference>
<dbReference type="NCBIfam" id="TIGR00229">
    <property type="entry name" value="sensory_box"/>
    <property type="match status" value="3"/>
</dbReference>
<dbReference type="SUPFAM" id="SSF55785">
    <property type="entry name" value="PYP-like sensor domain (PAS domain)"/>
    <property type="match status" value="3"/>
</dbReference>
<evidence type="ECO:0008006" key="6">
    <source>
        <dbReference type="Google" id="ProtNLM"/>
    </source>
</evidence>
<dbReference type="Pfam" id="PF01590">
    <property type="entry name" value="GAF"/>
    <property type="match status" value="1"/>
</dbReference>
<dbReference type="InterPro" id="IPR043128">
    <property type="entry name" value="Rev_trsase/Diguanyl_cyclase"/>
</dbReference>
<dbReference type="PANTHER" id="PTHR45138">
    <property type="entry name" value="REGULATORY COMPONENTS OF SENSORY TRANSDUCTION SYSTEM"/>
    <property type="match status" value="1"/>
</dbReference>
<dbReference type="SUPFAM" id="SSF55781">
    <property type="entry name" value="GAF domain-like"/>
    <property type="match status" value="1"/>
</dbReference>
<feature type="domain" description="PAS" evidence="1">
    <location>
        <begin position="196"/>
        <end position="266"/>
    </location>
</feature>
<feature type="domain" description="PAS" evidence="1">
    <location>
        <begin position="68"/>
        <end position="140"/>
    </location>
</feature>
<evidence type="ECO:0000313" key="5">
    <source>
        <dbReference type="Proteomes" id="UP000185860"/>
    </source>
</evidence>
<comment type="caution">
    <text evidence="4">The sequence shown here is derived from an EMBL/GenBank/DDBJ whole genome shotgun (WGS) entry which is preliminary data.</text>
</comment>
<protein>
    <recommendedName>
        <fullName evidence="6">Diguanylate cyclase</fullName>
    </recommendedName>
</protein>
<dbReference type="InterPro" id="IPR035965">
    <property type="entry name" value="PAS-like_dom_sf"/>
</dbReference>
<evidence type="ECO:0000313" key="4">
    <source>
        <dbReference type="EMBL" id="OKH32464.1"/>
    </source>
</evidence>
<dbReference type="OrthoDB" id="433883at2"/>
<dbReference type="InterPro" id="IPR000700">
    <property type="entry name" value="PAS-assoc_C"/>
</dbReference>
<dbReference type="InterPro" id="IPR029787">
    <property type="entry name" value="Nucleotide_cyclase"/>
</dbReference>
<dbReference type="InterPro" id="IPR050469">
    <property type="entry name" value="Diguanylate_Cyclase"/>
</dbReference>
<evidence type="ECO:0000259" key="1">
    <source>
        <dbReference type="PROSITE" id="PS50112"/>
    </source>
</evidence>
<organism evidence="4 5">
    <name type="scientific">[Phormidium ambiguum] IAM M-71</name>
    <dbReference type="NCBI Taxonomy" id="454136"/>
    <lineage>
        <taxon>Bacteria</taxon>
        <taxon>Bacillati</taxon>
        <taxon>Cyanobacteriota</taxon>
        <taxon>Cyanophyceae</taxon>
        <taxon>Oscillatoriophycideae</taxon>
        <taxon>Aerosakkonematales</taxon>
        <taxon>Aerosakkonemataceae</taxon>
        <taxon>Floridanema</taxon>
    </lineage>
</organism>
<evidence type="ECO:0000259" key="3">
    <source>
        <dbReference type="PROSITE" id="PS50887"/>
    </source>
</evidence>
<dbReference type="STRING" id="454136.NIES2119_26155"/>
<dbReference type="InterPro" id="IPR001610">
    <property type="entry name" value="PAC"/>
</dbReference>
<dbReference type="NCBIfam" id="TIGR00254">
    <property type="entry name" value="GGDEF"/>
    <property type="match status" value="1"/>
</dbReference>
<dbReference type="AlphaFoldDB" id="A0A1U7I7Y6"/>
<dbReference type="Gene3D" id="3.30.450.40">
    <property type="match status" value="1"/>
</dbReference>
<dbReference type="Pfam" id="PF00990">
    <property type="entry name" value="GGDEF"/>
    <property type="match status" value="1"/>
</dbReference>
<dbReference type="FunFam" id="3.30.70.270:FF:000001">
    <property type="entry name" value="Diguanylate cyclase domain protein"/>
    <property type="match status" value="1"/>
</dbReference>
<dbReference type="Pfam" id="PF13426">
    <property type="entry name" value="PAS_9"/>
    <property type="match status" value="1"/>
</dbReference>
<feature type="domain" description="PAC" evidence="2">
    <location>
        <begin position="270"/>
        <end position="322"/>
    </location>
</feature>
<dbReference type="Gene3D" id="3.30.450.20">
    <property type="entry name" value="PAS domain"/>
    <property type="match status" value="3"/>
</dbReference>
<dbReference type="CDD" id="cd00130">
    <property type="entry name" value="PAS"/>
    <property type="match status" value="3"/>
</dbReference>
<dbReference type="GO" id="GO:0052621">
    <property type="term" value="F:diguanylate cyclase activity"/>
    <property type="evidence" value="ECO:0007669"/>
    <property type="project" value="TreeGrafter"/>
</dbReference>
<dbReference type="GO" id="GO:0005886">
    <property type="term" value="C:plasma membrane"/>
    <property type="evidence" value="ECO:0007669"/>
    <property type="project" value="TreeGrafter"/>
</dbReference>
<dbReference type="InterPro" id="IPR013655">
    <property type="entry name" value="PAS_fold_3"/>
</dbReference>
<dbReference type="SMART" id="SM00086">
    <property type="entry name" value="PAC"/>
    <property type="match status" value="3"/>
</dbReference>
<dbReference type="CDD" id="cd01949">
    <property type="entry name" value="GGDEF"/>
    <property type="match status" value="1"/>
</dbReference>
<name>A0A1U7I7Y6_9CYAN</name>
<dbReference type="SUPFAM" id="SSF55073">
    <property type="entry name" value="Nucleotide cyclase"/>
    <property type="match status" value="1"/>
</dbReference>
<dbReference type="InterPro" id="IPR029016">
    <property type="entry name" value="GAF-like_dom_sf"/>
</dbReference>
<dbReference type="Proteomes" id="UP000185860">
    <property type="component" value="Unassembled WGS sequence"/>
</dbReference>